<feature type="compositionally biased region" description="Polar residues" evidence="1">
    <location>
        <begin position="202"/>
        <end position="211"/>
    </location>
</feature>
<feature type="compositionally biased region" description="Basic and acidic residues" evidence="1">
    <location>
        <begin position="10"/>
        <end position="28"/>
    </location>
</feature>
<feature type="compositionally biased region" description="Pro residues" evidence="1">
    <location>
        <begin position="95"/>
        <end position="104"/>
    </location>
</feature>
<feature type="compositionally biased region" description="Basic and acidic residues" evidence="1">
    <location>
        <begin position="187"/>
        <end position="198"/>
    </location>
</feature>
<keyword evidence="3" id="KW-1185">Reference proteome</keyword>
<evidence type="ECO:0000313" key="2">
    <source>
        <dbReference type="EMBL" id="KAH7374755.1"/>
    </source>
</evidence>
<accession>A0A8K0TMX6</accession>
<organism evidence="2 3">
    <name type="scientific">Plectosphaerella cucumerina</name>
    <dbReference type="NCBI Taxonomy" id="40658"/>
    <lineage>
        <taxon>Eukaryota</taxon>
        <taxon>Fungi</taxon>
        <taxon>Dikarya</taxon>
        <taxon>Ascomycota</taxon>
        <taxon>Pezizomycotina</taxon>
        <taxon>Sordariomycetes</taxon>
        <taxon>Hypocreomycetidae</taxon>
        <taxon>Glomerellales</taxon>
        <taxon>Plectosphaerellaceae</taxon>
        <taxon>Plectosphaerella</taxon>
    </lineage>
</organism>
<dbReference type="AlphaFoldDB" id="A0A8K0TMX6"/>
<protein>
    <submittedName>
        <fullName evidence="2">Uncharacterized protein</fullName>
    </submittedName>
</protein>
<proteinExistence type="predicted"/>
<dbReference type="EMBL" id="JAGPXD010000001">
    <property type="protein sequence ID" value="KAH7374755.1"/>
    <property type="molecule type" value="Genomic_DNA"/>
</dbReference>
<dbReference type="Proteomes" id="UP000813385">
    <property type="component" value="Unassembled WGS sequence"/>
</dbReference>
<feature type="compositionally biased region" description="Basic residues" evidence="1">
    <location>
        <begin position="117"/>
        <end position="126"/>
    </location>
</feature>
<comment type="caution">
    <text evidence="2">The sequence shown here is derived from an EMBL/GenBank/DDBJ whole genome shotgun (WGS) entry which is preliminary data.</text>
</comment>
<feature type="region of interest" description="Disordered" evidence="1">
    <location>
        <begin position="88"/>
        <end position="220"/>
    </location>
</feature>
<dbReference type="Gene3D" id="1.10.10.60">
    <property type="entry name" value="Homeodomain-like"/>
    <property type="match status" value="1"/>
</dbReference>
<name>A0A8K0TMX6_9PEZI</name>
<evidence type="ECO:0000313" key="3">
    <source>
        <dbReference type="Proteomes" id="UP000813385"/>
    </source>
</evidence>
<dbReference type="OrthoDB" id="9909311at2759"/>
<evidence type="ECO:0000256" key="1">
    <source>
        <dbReference type="SAM" id="MobiDB-lite"/>
    </source>
</evidence>
<feature type="compositionally biased region" description="Low complexity" evidence="1">
    <location>
        <begin position="105"/>
        <end position="116"/>
    </location>
</feature>
<sequence length="220" mass="24460">MHHTMMESTVESHEGLHHEGLPPHHDDSMMASSGVEHQGQLALSHHHFGGGGGQHQSHDSEGWTDMNQYHQNAMADYVGFGYSAHGLPSESIQRMPPPPPPLQPLQPLQPMQSQQQQHHHHQHHQSHPPLPMLTIPQQQATWPSMLTNPSGGYSSHSAPPISMPSLMSPSPGRAMPARPPPSQPRKTLTDEDRRKMCEVHQANPSMKQTEIGNMFGVERR</sequence>
<feature type="compositionally biased region" description="Polar residues" evidence="1">
    <location>
        <begin position="135"/>
        <end position="156"/>
    </location>
</feature>
<gene>
    <name evidence="2" type="ORF">B0T11DRAFT_3101</name>
</gene>
<feature type="compositionally biased region" description="Low complexity" evidence="1">
    <location>
        <begin position="157"/>
        <end position="171"/>
    </location>
</feature>
<reference evidence="2" key="1">
    <citation type="journal article" date="2021" name="Nat. Commun.">
        <title>Genetic determinants of endophytism in the Arabidopsis root mycobiome.</title>
        <authorList>
            <person name="Mesny F."/>
            <person name="Miyauchi S."/>
            <person name="Thiergart T."/>
            <person name="Pickel B."/>
            <person name="Atanasova L."/>
            <person name="Karlsson M."/>
            <person name="Huettel B."/>
            <person name="Barry K.W."/>
            <person name="Haridas S."/>
            <person name="Chen C."/>
            <person name="Bauer D."/>
            <person name="Andreopoulos W."/>
            <person name="Pangilinan J."/>
            <person name="LaButti K."/>
            <person name="Riley R."/>
            <person name="Lipzen A."/>
            <person name="Clum A."/>
            <person name="Drula E."/>
            <person name="Henrissat B."/>
            <person name="Kohler A."/>
            <person name="Grigoriev I.V."/>
            <person name="Martin F.M."/>
            <person name="Hacquard S."/>
        </authorList>
    </citation>
    <scope>NUCLEOTIDE SEQUENCE</scope>
    <source>
        <strain evidence="2">MPI-CAGE-AT-0016</strain>
    </source>
</reference>
<feature type="region of interest" description="Disordered" evidence="1">
    <location>
        <begin position="1"/>
        <end position="64"/>
    </location>
</feature>